<evidence type="ECO:0000313" key="1">
    <source>
        <dbReference type="EMBL" id="KAF9616544.1"/>
    </source>
</evidence>
<dbReference type="SUPFAM" id="SSF56219">
    <property type="entry name" value="DNase I-like"/>
    <property type="match status" value="1"/>
</dbReference>
<dbReference type="OrthoDB" id="1113909at2759"/>
<proteinExistence type="predicted"/>
<dbReference type="EMBL" id="JADFTS010000003">
    <property type="protein sequence ID" value="KAF9616544.1"/>
    <property type="molecule type" value="Genomic_DNA"/>
</dbReference>
<dbReference type="Proteomes" id="UP000631114">
    <property type="component" value="Unassembled WGS sequence"/>
</dbReference>
<dbReference type="AlphaFoldDB" id="A0A835IG60"/>
<name>A0A835IG60_9MAGN</name>
<protein>
    <submittedName>
        <fullName evidence="1">Uncharacterized protein</fullName>
    </submittedName>
</protein>
<comment type="caution">
    <text evidence="1">The sequence shown here is derived from an EMBL/GenBank/DDBJ whole genome shotgun (WGS) entry which is preliminary data.</text>
</comment>
<gene>
    <name evidence="1" type="ORF">IFM89_030005</name>
</gene>
<reference evidence="1 2" key="1">
    <citation type="submission" date="2020-10" db="EMBL/GenBank/DDBJ databases">
        <title>The Coptis chinensis genome and diversification of protoberbering-type alkaloids.</title>
        <authorList>
            <person name="Wang B."/>
            <person name="Shu S."/>
            <person name="Song C."/>
            <person name="Liu Y."/>
        </authorList>
    </citation>
    <scope>NUCLEOTIDE SEQUENCE [LARGE SCALE GENOMIC DNA]</scope>
    <source>
        <strain evidence="1">HL-2020</strain>
        <tissue evidence="1">Leaf</tissue>
    </source>
</reference>
<dbReference type="Gene3D" id="3.60.10.10">
    <property type="entry name" value="Endonuclease/exonuclease/phosphatase"/>
    <property type="match status" value="1"/>
</dbReference>
<keyword evidence="2" id="KW-1185">Reference proteome</keyword>
<accession>A0A835IG60</accession>
<dbReference type="InterPro" id="IPR036691">
    <property type="entry name" value="Endo/exonu/phosph_ase_sf"/>
</dbReference>
<evidence type="ECO:0000313" key="2">
    <source>
        <dbReference type="Proteomes" id="UP000631114"/>
    </source>
</evidence>
<organism evidence="1 2">
    <name type="scientific">Coptis chinensis</name>
    <dbReference type="NCBI Taxonomy" id="261450"/>
    <lineage>
        <taxon>Eukaryota</taxon>
        <taxon>Viridiplantae</taxon>
        <taxon>Streptophyta</taxon>
        <taxon>Embryophyta</taxon>
        <taxon>Tracheophyta</taxon>
        <taxon>Spermatophyta</taxon>
        <taxon>Magnoliopsida</taxon>
        <taxon>Ranunculales</taxon>
        <taxon>Ranunculaceae</taxon>
        <taxon>Coptidoideae</taxon>
        <taxon>Coptis</taxon>
    </lineage>
</organism>
<sequence length="125" mass="14168">MINFKSAKKDTNHNGNYSLTLFQPPGPDHDLGLRVGKNKATFIINPNKYPIFSMRCIYWNIRGIANDKSQNRLSKLINKWEPEIVGIAEPMIYPNDLPISFLQSLGMSSAFYSNPNSDPNKIPNI</sequence>